<dbReference type="Proteomes" id="UP000386575">
    <property type="component" value="Unassembled WGS sequence"/>
</dbReference>
<evidence type="ECO:0000313" key="1">
    <source>
        <dbReference type="EMBL" id="KAB1086445.1"/>
    </source>
</evidence>
<dbReference type="AlphaFoldDB" id="A0A6A1TQW7"/>
<evidence type="ECO:0000313" key="2">
    <source>
        <dbReference type="Proteomes" id="UP000386575"/>
    </source>
</evidence>
<name>A0A6A1TQW7_NEOGA</name>
<dbReference type="EMBL" id="VZUL01000002">
    <property type="protein sequence ID" value="KAB1086445.1"/>
    <property type="molecule type" value="Genomic_DNA"/>
</dbReference>
<gene>
    <name evidence="1" type="ORF">F4V91_08380</name>
</gene>
<proteinExistence type="predicted"/>
<dbReference type="InterPro" id="IPR010385">
    <property type="entry name" value="DUF982"/>
</dbReference>
<reference evidence="1 2" key="1">
    <citation type="submission" date="2019-09" db="EMBL/GenBank/DDBJ databases">
        <title>Genome sequencing of Ng87 strain.</title>
        <authorList>
            <person name="Karasev E.S."/>
            <person name="Andronov E."/>
        </authorList>
    </citation>
    <scope>NUCLEOTIDE SEQUENCE [LARGE SCALE GENOMIC DNA]</scope>
    <source>
        <strain evidence="1 2">Ng87</strain>
    </source>
</reference>
<comment type="caution">
    <text evidence="1">The sequence shown here is derived from an EMBL/GenBank/DDBJ whole genome shotgun (WGS) entry which is preliminary data.</text>
</comment>
<organism evidence="1 2">
    <name type="scientific">Neorhizobium galegae</name>
    <name type="common">Rhizobium galegae</name>
    <dbReference type="NCBI Taxonomy" id="399"/>
    <lineage>
        <taxon>Bacteria</taxon>
        <taxon>Pseudomonadati</taxon>
        <taxon>Pseudomonadota</taxon>
        <taxon>Alphaproteobacteria</taxon>
        <taxon>Hyphomicrobiales</taxon>
        <taxon>Rhizobiaceae</taxon>
        <taxon>Rhizobium/Agrobacterium group</taxon>
        <taxon>Neorhizobium</taxon>
    </lineage>
</organism>
<accession>A0A6A1TQW7</accession>
<protein>
    <submittedName>
        <fullName evidence="1">DUF982 domain-containing protein</fullName>
    </submittedName>
</protein>
<sequence length="137" mass="15636">MSVKHRVFRPGVGAVFRRMSQECQLHRSLNLLARLSAGFFDGASGSHHLMERRCRVMKPKLWSSPIRIENPETGMVRTVKTVREAKTVLDRFWPAYHGSQHHLAEQVCDEALKGKSRPSEARRAFIAAAVEAHFHIH</sequence>
<dbReference type="Gene3D" id="6.10.250.730">
    <property type="match status" value="1"/>
</dbReference>
<dbReference type="Pfam" id="PF06169">
    <property type="entry name" value="DUF982"/>
    <property type="match status" value="1"/>
</dbReference>